<evidence type="ECO:0000313" key="1">
    <source>
        <dbReference type="EMBL" id="MCE5171951.1"/>
    </source>
</evidence>
<name>A0ABS8YNQ4_9BACL</name>
<keyword evidence="2" id="KW-1185">Reference proteome</keyword>
<organism evidence="1 2">
    <name type="scientific">Paenibacillus profundus</name>
    <dbReference type="NCBI Taxonomy" id="1173085"/>
    <lineage>
        <taxon>Bacteria</taxon>
        <taxon>Bacillati</taxon>
        <taxon>Bacillota</taxon>
        <taxon>Bacilli</taxon>
        <taxon>Bacillales</taxon>
        <taxon>Paenibacillaceae</taxon>
        <taxon>Paenibacillus</taxon>
    </lineage>
</organism>
<dbReference type="Pfam" id="PF07302">
    <property type="entry name" value="AroM"/>
    <property type="match status" value="1"/>
</dbReference>
<dbReference type="NCBIfam" id="NF007788">
    <property type="entry name" value="PRK10481.1"/>
    <property type="match status" value="1"/>
</dbReference>
<evidence type="ECO:0000313" key="2">
    <source>
        <dbReference type="Proteomes" id="UP001199916"/>
    </source>
</evidence>
<comment type="caution">
    <text evidence="1">The sequence shown here is derived from an EMBL/GenBank/DDBJ whole genome shotgun (WGS) entry which is preliminary data.</text>
</comment>
<dbReference type="InterPro" id="IPR010843">
    <property type="entry name" value="Uncharacterised_AroM"/>
</dbReference>
<protein>
    <submittedName>
        <fullName evidence="1">AroM family protein</fullName>
    </submittedName>
</protein>
<dbReference type="RefSeq" id="WP_233698274.1">
    <property type="nucleotide sequence ID" value="NZ_JAJNBZ010000022.1"/>
</dbReference>
<gene>
    <name evidence="1" type="ORF">LQV63_21965</name>
</gene>
<accession>A0ABS8YNQ4</accession>
<dbReference type="EMBL" id="JAJNBZ010000022">
    <property type="protein sequence ID" value="MCE5171951.1"/>
    <property type="molecule type" value="Genomic_DNA"/>
</dbReference>
<dbReference type="Proteomes" id="UP001199916">
    <property type="component" value="Unassembled WGS sequence"/>
</dbReference>
<reference evidence="1 2" key="1">
    <citation type="submission" date="2021-11" db="EMBL/GenBank/DDBJ databases">
        <title>Draft genome sequence of Paenibacillus profundus YoMME, a new Gram-positive bacteria with exoelectrogenic properties.</title>
        <authorList>
            <person name="Hubenova Y."/>
            <person name="Hubenova E."/>
            <person name="Manasiev Y."/>
            <person name="Peykov S."/>
            <person name="Mitov M."/>
        </authorList>
    </citation>
    <scope>NUCLEOTIDE SEQUENCE [LARGE SCALE GENOMIC DNA]</scope>
    <source>
        <strain evidence="1 2">YoMME</strain>
    </source>
</reference>
<proteinExistence type="predicted"/>
<sequence>MERSDSRQRVKIGLITIGQAPRTDVQPLIERWLAPCADVLQVGVLDGMTLAQIERELGPKQGEFVLTTRLADGEAVVLSAAKTEEAMQRLIDECERDGCQVIVLLCTGAFRNLGTERALLIEPERVLTPAIAKLAGRTPIGLIIPLAEQSEEMRRKWGAFDAAITTAAASPYTATSEQIAAAAQELRAAGAGIIVLDCMGYTLEHQHIAREASGCFVLLSSSLLFKLLTELCEL</sequence>